<reference evidence="6" key="1">
    <citation type="journal article" date="2019" name="Int. J. Syst. Evol. Microbiol.">
        <title>The Global Catalogue of Microorganisms (GCM) 10K type strain sequencing project: providing services to taxonomists for standard genome sequencing and annotation.</title>
        <authorList>
            <consortium name="The Broad Institute Genomics Platform"/>
            <consortium name="The Broad Institute Genome Sequencing Center for Infectious Disease"/>
            <person name="Wu L."/>
            <person name="Ma J."/>
        </authorList>
    </citation>
    <scope>NUCLEOTIDE SEQUENCE [LARGE SCALE GENOMIC DNA]</scope>
    <source>
        <strain evidence="6">JCM 4087</strain>
    </source>
</reference>
<keyword evidence="1 5" id="KW-0645">Protease</keyword>
<evidence type="ECO:0000256" key="3">
    <source>
        <dbReference type="ARBA" id="ARBA00022807"/>
    </source>
</evidence>
<dbReference type="RefSeq" id="WP_263340563.1">
    <property type="nucleotide sequence ID" value="NZ_JAGSYH010000006.1"/>
</dbReference>
<evidence type="ECO:0000313" key="5">
    <source>
        <dbReference type="EMBL" id="MFC5864225.1"/>
    </source>
</evidence>
<evidence type="ECO:0000259" key="4">
    <source>
        <dbReference type="Pfam" id="PF03543"/>
    </source>
</evidence>
<dbReference type="InterPro" id="IPR038765">
    <property type="entry name" value="Papain-like_cys_pep_sf"/>
</dbReference>
<feature type="domain" description="Peptidase C58 YopT-type" evidence="4">
    <location>
        <begin position="34"/>
        <end position="178"/>
    </location>
</feature>
<keyword evidence="3" id="KW-0788">Thiol protease</keyword>
<protein>
    <submittedName>
        <fullName evidence="5">YopT-type cysteine protease domain-containing protein</fullName>
    </submittedName>
</protein>
<dbReference type="Gene3D" id="3.90.70.20">
    <property type="match status" value="1"/>
</dbReference>
<dbReference type="Pfam" id="PF03543">
    <property type="entry name" value="Peptidase_C58"/>
    <property type="match status" value="1"/>
</dbReference>
<comment type="caution">
    <text evidence="5">The sequence shown here is derived from an EMBL/GenBank/DDBJ whole genome shotgun (WGS) entry which is preliminary data.</text>
</comment>
<dbReference type="EMBL" id="JBHSPH010000008">
    <property type="protein sequence ID" value="MFC5864225.1"/>
    <property type="molecule type" value="Genomic_DNA"/>
</dbReference>
<dbReference type="InterPro" id="IPR006473">
    <property type="entry name" value="Peptidase_C58_Yopt"/>
</dbReference>
<evidence type="ECO:0000313" key="6">
    <source>
        <dbReference type="Proteomes" id="UP001596091"/>
    </source>
</evidence>
<proteinExistence type="predicted"/>
<keyword evidence="6" id="KW-1185">Reference proteome</keyword>
<dbReference type="Proteomes" id="UP001596091">
    <property type="component" value="Unassembled WGS sequence"/>
</dbReference>
<name>A0ABW1EJP5_9BACT</name>
<gene>
    <name evidence="5" type="ORF">ACFPT7_18110</name>
</gene>
<accession>A0ABW1EJP5</accession>
<sequence>MPITYAGITPALLIDTTDLQNTEKLSRQQGKLVKNRNGVCMAMVVDWLQKSQQQPGGVTDKSQLKSGLALSLAQTAYMRYVFQKGTGQTANKEGYVQNMGMSIENSANLNKKFFSTKKGRLKDLALACTFGGHVLISIKGNGGHALGYRQIGGTSQFFDPNEGVLVFNTVQDFAKWFPAYIVGEYPDLTDTLEYARVEN</sequence>
<evidence type="ECO:0000256" key="2">
    <source>
        <dbReference type="ARBA" id="ARBA00022801"/>
    </source>
</evidence>
<dbReference type="GO" id="GO:0008233">
    <property type="term" value="F:peptidase activity"/>
    <property type="evidence" value="ECO:0007669"/>
    <property type="project" value="UniProtKB-KW"/>
</dbReference>
<dbReference type="GO" id="GO:0006508">
    <property type="term" value="P:proteolysis"/>
    <property type="evidence" value="ECO:0007669"/>
    <property type="project" value="UniProtKB-KW"/>
</dbReference>
<keyword evidence="2" id="KW-0378">Hydrolase</keyword>
<evidence type="ECO:0000256" key="1">
    <source>
        <dbReference type="ARBA" id="ARBA00022670"/>
    </source>
</evidence>
<dbReference type="SUPFAM" id="SSF54001">
    <property type="entry name" value="Cysteine proteinases"/>
    <property type="match status" value="1"/>
</dbReference>
<organism evidence="5 6">
    <name type="scientific">Acidicapsa dinghuensis</name>
    <dbReference type="NCBI Taxonomy" id="2218256"/>
    <lineage>
        <taxon>Bacteria</taxon>
        <taxon>Pseudomonadati</taxon>
        <taxon>Acidobacteriota</taxon>
        <taxon>Terriglobia</taxon>
        <taxon>Terriglobales</taxon>
        <taxon>Acidobacteriaceae</taxon>
        <taxon>Acidicapsa</taxon>
    </lineage>
</organism>